<gene>
    <name evidence="2" type="ORF">HW115_07665</name>
</gene>
<keyword evidence="1" id="KW-0472">Membrane</keyword>
<name>A0A851GMZ1_9BACT</name>
<organism evidence="2 3">
    <name type="scientific">Oceaniferula marina</name>
    <dbReference type="NCBI Taxonomy" id="2748318"/>
    <lineage>
        <taxon>Bacteria</taxon>
        <taxon>Pseudomonadati</taxon>
        <taxon>Verrucomicrobiota</taxon>
        <taxon>Verrucomicrobiia</taxon>
        <taxon>Verrucomicrobiales</taxon>
        <taxon>Verrucomicrobiaceae</taxon>
        <taxon>Oceaniferula</taxon>
    </lineage>
</organism>
<feature type="transmembrane region" description="Helical" evidence="1">
    <location>
        <begin position="25"/>
        <end position="49"/>
    </location>
</feature>
<dbReference type="RefSeq" id="WP_178931997.1">
    <property type="nucleotide sequence ID" value="NZ_JACBAZ010000002.1"/>
</dbReference>
<evidence type="ECO:0000256" key="1">
    <source>
        <dbReference type="SAM" id="Phobius"/>
    </source>
</evidence>
<reference evidence="2 3" key="1">
    <citation type="submission" date="2020-07" db="EMBL/GenBank/DDBJ databases">
        <title>Roseicoccus Jingziensis gen. nov., sp. nov., isolated from coastal seawater.</title>
        <authorList>
            <person name="Feng X."/>
        </authorList>
    </citation>
    <scope>NUCLEOTIDE SEQUENCE [LARGE SCALE GENOMIC DNA]</scope>
    <source>
        <strain evidence="2 3">N1E253</strain>
    </source>
</reference>
<dbReference type="Proteomes" id="UP000557872">
    <property type="component" value="Unassembled WGS sequence"/>
</dbReference>
<evidence type="ECO:0000313" key="2">
    <source>
        <dbReference type="EMBL" id="NWK55484.1"/>
    </source>
</evidence>
<keyword evidence="1" id="KW-0812">Transmembrane</keyword>
<sequence length="76" mass="8411">MTSLINTLACSVCMGVGEEHRDSIAAGYAMLVMLLIIVPMLCAIIFFIVRMARREQEQLDPALADSRTATDHQPFL</sequence>
<proteinExistence type="predicted"/>
<protein>
    <submittedName>
        <fullName evidence="2">Uncharacterized protein</fullName>
    </submittedName>
</protein>
<dbReference type="AlphaFoldDB" id="A0A851GMZ1"/>
<accession>A0A851GMZ1</accession>
<evidence type="ECO:0000313" key="3">
    <source>
        <dbReference type="Proteomes" id="UP000557872"/>
    </source>
</evidence>
<comment type="caution">
    <text evidence="2">The sequence shown here is derived from an EMBL/GenBank/DDBJ whole genome shotgun (WGS) entry which is preliminary data.</text>
</comment>
<keyword evidence="1" id="KW-1133">Transmembrane helix</keyword>
<keyword evidence="3" id="KW-1185">Reference proteome</keyword>
<dbReference type="EMBL" id="JACBAZ010000002">
    <property type="protein sequence ID" value="NWK55484.1"/>
    <property type="molecule type" value="Genomic_DNA"/>
</dbReference>